<keyword evidence="2" id="KW-0732">Signal</keyword>
<feature type="region of interest" description="Disordered" evidence="1">
    <location>
        <begin position="27"/>
        <end position="55"/>
    </location>
</feature>
<proteinExistence type="predicted"/>
<dbReference type="KEGG" id="tso:IZ6_16700"/>
<feature type="chain" id="PRO_5027937233" description="Beta-1-3, beta-1-6-glucan biosynthesis protein" evidence="2">
    <location>
        <begin position="27"/>
        <end position="137"/>
    </location>
</feature>
<dbReference type="AlphaFoldDB" id="A0A6S6QTL7"/>
<evidence type="ECO:0000256" key="1">
    <source>
        <dbReference type="SAM" id="MobiDB-lite"/>
    </source>
</evidence>
<evidence type="ECO:0000256" key="2">
    <source>
        <dbReference type="SAM" id="SignalP"/>
    </source>
</evidence>
<evidence type="ECO:0000313" key="3">
    <source>
        <dbReference type="EMBL" id="BCJ90935.1"/>
    </source>
</evidence>
<evidence type="ECO:0008006" key="5">
    <source>
        <dbReference type="Google" id="ProtNLM"/>
    </source>
</evidence>
<accession>A0A6S6QTL7</accession>
<dbReference type="RefSeq" id="WP_222874622.1">
    <property type="nucleotide sequence ID" value="NZ_AP023361.1"/>
</dbReference>
<keyword evidence="4" id="KW-1185">Reference proteome</keyword>
<protein>
    <recommendedName>
        <fullName evidence="5">Beta-1-3, beta-1-6-glucan biosynthesis protein</fullName>
    </recommendedName>
</protein>
<sequence>MPRLIYASASAAVLFIALILAGPAAAQSKQDGDPKADAKQAPARPQIPAKKEGKANPALRAECAWTGQRIVSLLWRDDVNTAREQSRFYEMFGCPAEHLPVAFRCVIEQSESQPDQNDLNARVYGCWMSPESRGAEE</sequence>
<dbReference type="EMBL" id="AP023361">
    <property type="protein sequence ID" value="BCJ90935.1"/>
    <property type="molecule type" value="Genomic_DNA"/>
</dbReference>
<evidence type="ECO:0000313" key="4">
    <source>
        <dbReference type="Proteomes" id="UP000515317"/>
    </source>
</evidence>
<gene>
    <name evidence="3" type="ORF">IZ6_16700</name>
</gene>
<organism evidence="3 4">
    <name type="scientific">Terrihabitans soli</name>
    <dbReference type="NCBI Taxonomy" id="708113"/>
    <lineage>
        <taxon>Bacteria</taxon>
        <taxon>Pseudomonadati</taxon>
        <taxon>Pseudomonadota</taxon>
        <taxon>Alphaproteobacteria</taxon>
        <taxon>Hyphomicrobiales</taxon>
        <taxon>Terrihabitans</taxon>
    </lineage>
</organism>
<feature type="signal peptide" evidence="2">
    <location>
        <begin position="1"/>
        <end position="26"/>
    </location>
</feature>
<dbReference type="Proteomes" id="UP000515317">
    <property type="component" value="Chromosome"/>
</dbReference>
<name>A0A6S6QTL7_9HYPH</name>
<reference evidence="3 4" key="1">
    <citation type="submission" date="2020-08" db="EMBL/GenBank/DDBJ databases">
        <title>Genome sequence of Rhizobiales bacterium strain IZ6.</title>
        <authorList>
            <person name="Nakai R."/>
            <person name="Naganuma T."/>
        </authorList>
    </citation>
    <scope>NUCLEOTIDE SEQUENCE [LARGE SCALE GENOMIC DNA]</scope>
    <source>
        <strain evidence="3 4">IZ6</strain>
    </source>
</reference>